<accession>A0A5N5UBY8</accession>
<dbReference type="RefSeq" id="WP_152119779.1">
    <property type="nucleotide sequence ID" value="NZ_QJOW01000002.1"/>
</dbReference>
<protein>
    <submittedName>
        <fullName evidence="3">DUF2178 domain-containing protein</fullName>
    </submittedName>
</protein>
<dbReference type="Proteomes" id="UP000326207">
    <property type="component" value="Unassembled WGS sequence"/>
</dbReference>
<accession>A0A5N5UR64</accession>
<evidence type="ECO:0000256" key="1">
    <source>
        <dbReference type="SAM" id="Phobius"/>
    </source>
</evidence>
<sequence>MTTNQTTAGLSRTTYQRVVYGIIALAVLGLFAGIIVDRPLVGTAVYLVGAWVGGGFAFLAPRLSSAQLHDERDYVLHNRASGLLLKILTVITLATVPALYVLEAADYLTISGALGGSIGTLSALFILYGVCYGIVKRRG</sequence>
<feature type="transmembrane region" description="Helical" evidence="1">
    <location>
        <begin position="114"/>
        <end position="135"/>
    </location>
</feature>
<name>A0A5N5UDW2_9EURY</name>
<dbReference type="AlphaFoldDB" id="A0A5N5UDW2"/>
<gene>
    <name evidence="2" type="ORF">DM867_01740</name>
    <name evidence="3" type="ORF">DMP03_05905</name>
    <name evidence="4" type="ORF">DP108_01625</name>
</gene>
<dbReference type="EMBL" id="QKKZ01000001">
    <property type="protein sequence ID" value="KAB7515889.1"/>
    <property type="molecule type" value="Genomic_DNA"/>
</dbReference>
<dbReference type="EMBL" id="QMDY01000001">
    <property type="protein sequence ID" value="KAB7519975.1"/>
    <property type="molecule type" value="Genomic_DNA"/>
</dbReference>
<dbReference type="Proteomes" id="UP000326865">
    <property type="component" value="Unassembled WGS sequence"/>
</dbReference>
<dbReference type="Pfam" id="PF09946">
    <property type="entry name" value="DUF2178"/>
    <property type="match status" value="1"/>
</dbReference>
<evidence type="ECO:0000313" key="4">
    <source>
        <dbReference type="EMBL" id="KAB7519975.1"/>
    </source>
</evidence>
<dbReference type="InterPro" id="IPR019235">
    <property type="entry name" value="DUF2178_TM"/>
</dbReference>
<keyword evidence="7" id="KW-1185">Reference proteome</keyword>
<keyword evidence="1" id="KW-0472">Membrane</keyword>
<evidence type="ECO:0000313" key="2">
    <source>
        <dbReference type="EMBL" id="KAB7515889.1"/>
    </source>
</evidence>
<dbReference type="OrthoDB" id="339577at2157"/>
<evidence type="ECO:0000313" key="6">
    <source>
        <dbReference type="Proteomes" id="UP000326302"/>
    </source>
</evidence>
<keyword evidence="1" id="KW-1133">Transmembrane helix</keyword>
<dbReference type="Proteomes" id="UP000326302">
    <property type="component" value="Unassembled WGS sequence"/>
</dbReference>
<keyword evidence="1" id="KW-0812">Transmembrane</keyword>
<reference evidence="5 6" key="1">
    <citation type="submission" date="2019-10" db="EMBL/GenBank/DDBJ databases">
        <title>Unraveling microbial dark matter from salterns through culturing: the case of the genus Halosegnis.</title>
        <authorList>
            <person name="Duran-Viseras A."/>
            <person name="Andrei A.-S."/>
            <person name="Vera-Gargallo B."/>
            <person name="Ghai R."/>
            <person name="Sanchez-Porro C."/>
            <person name="Ventosa A."/>
        </authorList>
    </citation>
    <scope>NUCLEOTIDE SEQUENCE [LARGE SCALE GENOMIC DNA]</scope>
    <source>
        <strain evidence="3 6">F17-44</strain>
        <strain evidence="2 7">F18-79</strain>
        <strain evidence="4 5">F19-13</strain>
    </source>
</reference>
<feature type="transmembrane region" description="Helical" evidence="1">
    <location>
        <begin position="18"/>
        <end position="36"/>
    </location>
</feature>
<feature type="transmembrane region" description="Helical" evidence="1">
    <location>
        <begin position="42"/>
        <end position="63"/>
    </location>
</feature>
<comment type="caution">
    <text evidence="3">The sequence shown here is derived from an EMBL/GenBank/DDBJ whole genome shotgun (WGS) entry which is preliminary data.</text>
</comment>
<evidence type="ECO:0000313" key="5">
    <source>
        <dbReference type="Proteomes" id="UP000326207"/>
    </source>
</evidence>
<dbReference type="EMBL" id="QJOW01000002">
    <property type="protein sequence ID" value="KAB7516896.1"/>
    <property type="molecule type" value="Genomic_DNA"/>
</dbReference>
<proteinExistence type="predicted"/>
<organism evidence="3 6">
    <name type="scientific">Halosegnis rubeus</name>
    <dbReference type="NCBI Taxonomy" id="2212850"/>
    <lineage>
        <taxon>Archaea</taxon>
        <taxon>Methanobacteriati</taxon>
        <taxon>Methanobacteriota</taxon>
        <taxon>Stenosarchaea group</taxon>
        <taxon>Halobacteria</taxon>
        <taxon>Halobacteriales</taxon>
        <taxon>Natronomonadaceae</taxon>
        <taxon>Halosegnis</taxon>
    </lineage>
</organism>
<evidence type="ECO:0000313" key="3">
    <source>
        <dbReference type="EMBL" id="KAB7516896.1"/>
    </source>
</evidence>
<feature type="transmembrane region" description="Helical" evidence="1">
    <location>
        <begin position="83"/>
        <end position="102"/>
    </location>
</feature>
<accession>A0A5N5UDW2</accession>
<evidence type="ECO:0000313" key="7">
    <source>
        <dbReference type="Proteomes" id="UP000326865"/>
    </source>
</evidence>